<keyword evidence="6" id="KW-0012">Acyltransferase</keyword>
<evidence type="ECO:0000259" key="9">
    <source>
        <dbReference type="PROSITE" id="PS51186"/>
    </source>
</evidence>
<sequence>MDAGDAEVAEALGCGQAGEMQIRIATPADIEAWAKLRAQLWEDTSLDEHRTEIAAMLSKPRTEWAAFLGVDGEAELCAFAEAALRWDHVNGCDTTPVAFLEGIFVRPEHRQRGLGTRLLQNVRSWARDAGCSELGSDAALANTRSHAFHAAAGFEETERVVFFRMRL</sequence>
<feature type="domain" description="N-acetyltransferase" evidence="9">
    <location>
        <begin position="20"/>
        <end position="167"/>
    </location>
</feature>
<dbReference type="InterPro" id="IPR000182">
    <property type="entry name" value="GNAT_dom"/>
</dbReference>
<comment type="catalytic activity">
    <reaction evidence="8">
        <text>kanamycin B + acetyl-CoA = N(6')-acetylkanamycin B + CoA + H(+)</text>
        <dbReference type="Rhea" id="RHEA:16449"/>
        <dbReference type="ChEBI" id="CHEBI:15378"/>
        <dbReference type="ChEBI" id="CHEBI:57287"/>
        <dbReference type="ChEBI" id="CHEBI:57288"/>
        <dbReference type="ChEBI" id="CHEBI:58390"/>
        <dbReference type="ChEBI" id="CHEBI:58549"/>
        <dbReference type="EC" id="2.3.1.82"/>
    </reaction>
</comment>
<dbReference type="NCBIfam" id="NF043067">
    <property type="entry name" value="AAC_6p_group_E"/>
    <property type="match status" value="1"/>
</dbReference>
<dbReference type="InterPro" id="IPR016181">
    <property type="entry name" value="Acyl_CoA_acyltransferase"/>
</dbReference>
<keyword evidence="5" id="KW-0046">Antibiotic resistance</keyword>
<name>A0A1I6RSQ3_9RHOB</name>
<gene>
    <name evidence="10" type="ORF">SAMN04488050_103369</name>
</gene>
<dbReference type="EMBL" id="FOZW01000003">
    <property type="protein sequence ID" value="SFS67757.1"/>
    <property type="molecule type" value="Genomic_DNA"/>
</dbReference>
<dbReference type="Gene3D" id="3.40.630.30">
    <property type="match status" value="1"/>
</dbReference>
<evidence type="ECO:0000256" key="7">
    <source>
        <dbReference type="ARBA" id="ARBA00029660"/>
    </source>
</evidence>
<keyword evidence="11" id="KW-1185">Reference proteome</keyword>
<dbReference type="PROSITE" id="PS51186">
    <property type="entry name" value="GNAT"/>
    <property type="match status" value="1"/>
</dbReference>
<reference evidence="11" key="1">
    <citation type="submission" date="2016-10" db="EMBL/GenBank/DDBJ databases">
        <authorList>
            <person name="Varghese N."/>
            <person name="Submissions S."/>
        </authorList>
    </citation>
    <scope>NUCLEOTIDE SEQUENCE [LARGE SCALE GENOMIC DNA]</scope>
    <source>
        <strain evidence="11">DSM 26894</strain>
    </source>
</reference>
<dbReference type="GO" id="GO:0047663">
    <property type="term" value="F:aminoglycoside 6'-N-acetyltransferase activity"/>
    <property type="evidence" value="ECO:0007669"/>
    <property type="project" value="UniProtKB-EC"/>
</dbReference>
<protein>
    <recommendedName>
        <fullName evidence="3">Aminoglycoside N(6')-acetyltransferase type 1</fullName>
        <ecNumber evidence="2">2.3.1.82</ecNumber>
    </recommendedName>
    <alternativeName>
        <fullName evidence="7">Aminoglycoside resistance protein</fullName>
    </alternativeName>
</protein>
<dbReference type="PIRSF" id="PIRSF000452">
    <property type="entry name" value="6-N-acetyltransf"/>
    <property type="match status" value="1"/>
</dbReference>
<evidence type="ECO:0000256" key="3">
    <source>
        <dbReference type="ARBA" id="ARBA00017677"/>
    </source>
</evidence>
<evidence type="ECO:0000256" key="6">
    <source>
        <dbReference type="ARBA" id="ARBA00023315"/>
    </source>
</evidence>
<dbReference type="PANTHER" id="PTHR43877">
    <property type="entry name" value="AMINOALKYLPHOSPHONATE N-ACETYLTRANSFERASE-RELATED-RELATED"/>
    <property type="match status" value="1"/>
</dbReference>
<dbReference type="InterPro" id="IPR024170">
    <property type="entry name" value="Aminoglycoside_N6-AcTrfrase"/>
</dbReference>
<proteinExistence type="predicted"/>
<dbReference type="InterPro" id="IPR050832">
    <property type="entry name" value="Bact_Acetyltransf"/>
</dbReference>
<dbReference type="EC" id="2.3.1.82" evidence="2"/>
<dbReference type="Proteomes" id="UP000199392">
    <property type="component" value="Unassembled WGS sequence"/>
</dbReference>
<keyword evidence="4 10" id="KW-0808">Transferase</keyword>
<evidence type="ECO:0000256" key="1">
    <source>
        <dbReference type="ARBA" id="ARBA00011738"/>
    </source>
</evidence>
<organism evidence="10 11">
    <name type="scientific">Alloyangia pacifica</name>
    <dbReference type="NCBI Taxonomy" id="311180"/>
    <lineage>
        <taxon>Bacteria</taxon>
        <taxon>Pseudomonadati</taxon>
        <taxon>Pseudomonadota</taxon>
        <taxon>Alphaproteobacteria</taxon>
        <taxon>Rhodobacterales</taxon>
        <taxon>Roseobacteraceae</taxon>
        <taxon>Alloyangia</taxon>
    </lineage>
</organism>
<dbReference type="PANTHER" id="PTHR43877:SF1">
    <property type="entry name" value="ACETYLTRANSFERASE"/>
    <property type="match status" value="1"/>
</dbReference>
<evidence type="ECO:0000256" key="8">
    <source>
        <dbReference type="ARBA" id="ARBA00048923"/>
    </source>
</evidence>
<evidence type="ECO:0000313" key="10">
    <source>
        <dbReference type="EMBL" id="SFS67757.1"/>
    </source>
</evidence>
<evidence type="ECO:0000256" key="2">
    <source>
        <dbReference type="ARBA" id="ARBA00012888"/>
    </source>
</evidence>
<accession>A0A1I6RSQ3</accession>
<dbReference type="GO" id="GO:0046677">
    <property type="term" value="P:response to antibiotic"/>
    <property type="evidence" value="ECO:0007669"/>
    <property type="project" value="UniProtKB-KW"/>
</dbReference>
<evidence type="ECO:0000256" key="4">
    <source>
        <dbReference type="ARBA" id="ARBA00022679"/>
    </source>
</evidence>
<dbReference type="CDD" id="cd04301">
    <property type="entry name" value="NAT_SF"/>
    <property type="match status" value="1"/>
</dbReference>
<evidence type="ECO:0000313" key="11">
    <source>
        <dbReference type="Proteomes" id="UP000199392"/>
    </source>
</evidence>
<evidence type="ECO:0000256" key="5">
    <source>
        <dbReference type="ARBA" id="ARBA00023251"/>
    </source>
</evidence>
<dbReference type="SUPFAM" id="SSF55729">
    <property type="entry name" value="Acyl-CoA N-acyltransferases (Nat)"/>
    <property type="match status" value="1"/>
</dbReference>
<dbReference type="AlphaFoldDB" id="A0A1I6RSQ3"/>
<dbReference type="Pfam" id="PF00583">
    <property type="entry name" value="Acetyltransf_1"/>
    <property type="match status" value="1"/>
</dbReference>
<comment type="subunit">
    <text evidence="1">Homodimer.</text>
</comment>